<proteinExistence type="predicted"/>
<dbReference type="STRING" id="1183432.AGR3A_pa10003"/>
<organism evidence="1 2">
    <name type="scientific">Agrobacterium tomkonis CFBP 6623</name>
    <dbReference type="NCBI Taxonomy" id="1183432"/>
    <lineage>
        <taxon>Bacteria</taxon>
        <taxon>Pseudomonadati</taxon>
        <taxon>Pseudomonadota</taxon>
        <taxon>Alphaproteobacteria</taxon>
        <taxon>Hyphomicrobiales</taxon>
        <taxon>Rhizobiaceae</taxon>
        <taxon>Rhizobium/Agrobacterium group</taxon>
        <taxon>Agrobacterium</taxon>
        <taxon>Agrobacterium tumefaciens complex</taxon>
    </lineage>
</organism>
<name>A0A1S7S7J0_9HYPH</name>
<dbReference type="EMBL" id="FBWK01000065">
    <property type="protein sequence ID" value="CUX63959.1"/>
    <property type="molecule type" value="Genomic_DNA"/>
</dbReference>
<dbReference type="Proteomes" id="UP000191988">
    <property type="component" value="Unassembled WGS sequence"/>
</dbReference>
<evidence type="ECO:0000313" key="1">
    <source>
        <dbReference type="EMBL" id="CUX63959.1"/>
    </source>
</evidence>
<evidence type="ECO:0000313" key="2">
    <source>
        <dbReference type="Proteomes" id="UP000191988"/>
    </source>
</evidence>
<evidence type="ECO:0008006" key="3">
    <source>
        <dbReference type="Google" id="ProtNLM"/>
    </source>
</evidence>
<dbReference type="AlphaFoldDB" id="A0A1S7S7J0"/>
<reference evidence="2" key="1">
    <citation type="submission" date="2016-01" db="EMBL/GenBank/DDBJ databases">
        <authorList>
            <person name="Regsiter A."/>
            <person name="william w."/>
        </authorList>
    </citation>
    <scope>NUCLEOTIDE SEQUENCE [LARGE SCALE GENOMIC DNA]</scope>
    <source>
        <strain evidence="2">CFBP 6623</strain>
    </source>
</reference>
<dbReference type="RefSeq" id="WP_062653977.1">
    <property type="nucleotide sequence ID" value="NZ_LT009725.1"/>
</dbReference>
<keyword evidence="2" id="KW-1185">Reference proteome</keyword>
<protein>
    <recommendedName>
        <fullName evidence="3">Protein NO VEIN C-terminal domain-containing protein</fullName>
    </recommendedName>
</protein>
<sequence>MPLLFCNIAWMKNYAGRDATDPPKGGGGYVVSEGKAGEELNFVAADDGYVYGHFETIKDAVDRKVKIERLGASTSAEFIDGVDVVWTAPIDGKDPRCVIGWYENARVYRDRQRLDGIYPSAQHELDEILSFRVRARAKDAHLIPFSKRDERLYLQRGEGWSGQASWWYADDTTDPEAKSFVKSIRAMIGDKVPSYARPPVRSRVKHRAGQAATEGYAKYVKRHEVQVTPRHSKLEKLFREYLQRTVHGVRFLPTFCDYMRFTDGKGQDVMVEVKPTEASTVRFAIRTAMGQLLDYRQHQRWEGRQLIVVETEVTKADDRALALGNGFGLAWPLENGDFKVVWPAGDKLVRP</sequence>
<gene>
    <name evidence="1" type="ORF">AGR3A_pa10003</name>
</gene>
<accession>A0A1S7S7J0</accession>